<dbReference type="InterPro" id="IPR036553">
    <property type="entry name" value="RPTC_insert"/>
</dbReference>
<evidence type="ECO:0000259" key="3">
    <source>
        <dbReference type="Pfam" id="PF01137"/>
    </source>
</evidence>
<feature type="domain" description="RNA 3'-terminal phosphate cyclase insert" evidence="4">
    <location>
        <begin position="75"/>
        <end position="172"/>
    </location>
</feature>
<dbReference type="InterPro" id="IPR023797">
    <property type="entry name" value="RNA3'_phos_cyclase_dom"/>
</dbReference>
<dbReference type="Pfam" id="PF05189">
    <property type="entry name" value="RTC_insert"/>
    <property type="match status" value="1"/>
</dbReference>
<dbReference type="InterPro" id="IPR013792">
    <property type="entry name" value="RNA3'P_cycl/enolpyr_Trfase_a/b"/>
</dbReference>
<dbReference type="Gene3D" id="3.65.10.20">
    <property type="entry name" value="RNA 3'-terminal phosphate cyclase domain"/>
    <property type="match status" value="1"/>
</dbReference>
<dbReference type="Proteomes" id="UP000229307">
    <property type="component" value="Unassembled WGS sequence"/>
</dbReference>
<feature type="domain" description="RNA 3'-terminal phosphate cyclase" evidence="3">
    <location>
        <begin position="6"/>
        <end position="222"/>
    </location>
</feature>
<gene>
    <name evidence="5" type="ORF">COY52_05230</name>
</gene>
<dbReference type="InterPro" id="IPR000228">
    <property type="entry name" value="RNA3'_term_phos_cyc"/>
</dbReference>
<dbReference type="SUPFAM" id="SSF55205">
    <property type="entry name" value="EPT/RTPC-like"/>
    <property type="match status" value="1"/>
</dbReference>
<dbReference type="Pfam" id="PF01137">
    <property type="entry name" value="RTC"/>
    <property type="match status" value="1"/>
</dbReference>
<evidence type="ECO:0000259" key="4">
    <source>
        <dbReference type="Pfam" id="PF05189"/>
    </source>
</evidence>
<evidence type="ECO:0000313" key="6">
    <source>
        <dbReference type="Proteomes" id="UP000229307"/>
    </source>
</evidence>
<dbReference type="GO" id="GO:0003963">
    <property type="term" value="F:RNA-3'-phosphate cyclase activity"/>
    <property type="evidence" value="ECO:0007669"/>
    <property type="project" value="UniProtKB-EC"/>
</dbReference>
<proteinExistence type="predicted"/>
<comment type="caution">
    <text evidence="5">The sequence shown here is derived from an EMBL/GenBank/DDBJ whole genome shotgun (WGS) entry which is preliminary data.</text>
</comment>
<comment type="catalytic activity">
    <reaction evidence="2">
        <text>a 3'-end 3'-phospho-ribonucleotide-RNA + ATP = a 3'-end 2',3'-cyclophospho-ribonucleotide-RNA + AMP + diphosphate</text>
        <dbReference type="Rhea" id="RHEA:23976"/>
        <dbReference type="Rhea" id="RHEA-COMP:10463"/>
        <dbReference type="Rhea" id="RHEA-COMP:10464"/>
        <dbReference type="ChEBI" id="CHEBI:30616"/>
        <dbReference type="ChEBI" id="CHEBI:33019"/>
        <dbReference type="ChEBI" id="CHEBI:83062"/>
        <dbReference type="ChEBI" id="CHEBI:83064"/>
        <dbReference type="ChEBI" id="CHEBI:456215"/>
        <dbReference type="EC" id="6.5.1.4"/>
    </reaction>
</comment>
<dbReference type="EC" id="6.5.1.4" evidence="1"/>
<accession>A0A2M7SC26</accession>
<protein>
    <recommendedName>
        <fullName evidence="1">RNA 3'-terminal-phosphate cyclase (ATP)</fullName>
        <ecNumber evidence="1">6.5.1.4</ecNumber>
    </recommendedName>
</protein>
<dbReference type="PANTHER" id="PTHR11096">
    <property type="entry name" value="RNA 3' TERMINAL PHOSPHATE CYCLASE"/>
    <property type="match status" value="1"/>
</dbReference>
<dbReference type="GO" id="GO:0006396">
    <property type="term" value="P:RNA processing"/>
    <property type="evidence" value="ECO:0007669"/>
    <property type="project" value="InterPro"/>
</dbReference>
<evidence type="ECO:0000256" key="2">
    <source>
        <dbReference type="ARBA" id="ARBA00024481"/>
    </source>
</evidence>
<dbReference type="Gene3D" id="3.30.360.20">
    <property type="entry name" value="RNA 3'-terminal phosphate cyclase, insert domain"/>
    <property type="match status" value="1"/>
</dbReference>
<reference evidence="6" key="1">
    <citation type="submission" date="2017-09" db="EMBL/GenBank/DDBJ databases">
        <title>Depth-based differentiation of microbial function through sediment-hosted aquifers and enrichment of novel symbionts in the deep terrestrial subsurface.</title>
        <authorList>
            <person name="Probst A.J."/>
            <person name="Ladd B."/>
            <person name="Jarett J.K."/>
            <person name="Geller-Mcgrath D.E."/>
            <person name="Sieber C.M.K."/>
            <person name="Emerson J.B."/>
            <person name="Anantharaman K."/>
            <person name="Thomas B.C."/>
            <person name="Malmstrom R."/>
            <person name="Stieglmeier M."/>
            <person name="Klingl A."/>
            <person name="Woyke T."/>
            <person name="Ryan C.M."/>
            <person name="Banfield J.F."/>
        </authorList>
    </citation>
    <scope>NUCLEOTIDE SEQUENCE [LARGE SCALE GENOMIC DNA]</scope>
</reference>
<dbReference type="InterPro" id="IPR013791">
    <property type="entry name" value="RNA3'-term_phos_cycl_insert"/>
</dbReference>
<sequence length="233" mass="25500">AASVAEVKIRIEGGGTYGKWAPPVAYIDKVLGNFLKEMGYEFDVKILKEGFFPKGGAEVEVCTRPASWKPVEILKRGGVLNIGGVSAASLSLKEKKIAERQVDASQKILYEYFKTLPSVETSYSPALCPGSGLQLWMDTESLLRIGESSVGELGRRAEEVGREAARRLIREYEGGGVDSHAADQLLPYLALAGGRIKVNGVTDHCRANIFVIEKFLPVKFKVEEKIIEVVRAE</sequence>
<dbReference type="SUPFAM" id="SSF52913">
    <property type="entry name" value="RNA 3'-terminal phosphate cyclase, RPTC, insert domain"/>
    <property type="match status" value="1"/>
</dbReference>
<dbReference type="InterPro" id="IPR037136">
    <property type="entry name" value="RNA3'_phos_cyclase_dom_sf"/>
</dbReference>
<evidence type="ECO:0000313" key="5">
    <source>
        <dbReference type="EMBL" id="PIZ17106.1"/>
    </source>
</evidence>
<dbReference type="EMBL" id="PFMR01000142">
    <property type="protein sequence ID" value="PIZ17106.1"/>
    <property type="molecule type" value="Genomic_DNA"/>
</dbReference>
<dbReference type="AlphaFoldDB" id="A0A2M7SC26"/>
<organism evidence="5 6">
    <name type="scientific">Candidatus Desantisbacteria bacterium CG_4_10_14_0_8_um_filter_48_22</name>
    <dbReference type="NCBI Taxonomy" id="1974543"/>
    <lineage>
        <taxon>Bacteria</taxon>
        <taxon>Candidatus Desantisiibacteriota</taxon>
    </lineage>
</organism>
<name>A0A2M7SC26_9BACT</name>
<feature type="non-terminal residue" evidence="5">
    <location>
        <position position="1"/>
    </location>
</feature>
<evidence type="ECO:0000256" key="1">
    <source>
        <dbReference type="ARBA" id="ARBA00012725"/>
    </source>
</evidence>
<dbReference type="PANTHER" id="PTHR11096:SF0">
    <property type="entry name" value="RNA 3'-TERMINAL PHOSPHATE CYCLASE"/>
    <property type="match status" value="1"/>
</dbReference>